<sequence length="81" mass="8956">MLFLCAISAAVSGFCMLEKADFGTINKNKVLQLRGSAARYSLLFSENNERWLFVGEASGVSETAQGYYKIVDSFDNYATIL</sequence>
<keyword evidence="2" id="KW-1185">Reference proteome</keyword>
<protein>
    <submittedName>
        <fullName evidence="1">Uncharacterized protein</fullName>
    </submittedName>
</protein>
<dbReference type="AlphaFoldDB" id="A0A445CUI5"/>
<comment type="caution">
    <text evidence="1">The sequence shown here is derived from an EMBL/GenBank/DDBJ whole genome shotgun (WGS) entry which is preliminary data.</text>
</comment>
<evidence type="ECO:0000313" key="2">
    <source>
        <dbReference type="Proteomes" id="UP000289738"/>
    </source>
</evidence>
<evidence type="ECO:0000313" key="1">
    <source>
        <dbReference type="EMBL" id="RYR54579.1"/>
    </source>
</evidence>
<proteinExistence type="predicted"/>
<organism evidence="1 2">
    <name type="scientific">Arachis hypogaea</name>
    <name type="common">Peanut</name>
    <dbReference type="NCBI Taxonomy" id="3818"/>
    <lineage>
        <taxon>Eukaryota</taxon>
        <taxon>Viridiplantae</taxon>
        <taxon>Streptophyta</taxon>
        <taxon>Embryophyta</taxon>
        <taxon>Tracheophyta</taxon>
        <taxon>Spermatophyta</taxon>
        <taxon>Magnoliopsida</taxon>
        <taxon>eudicotyledons</taxon>
        <taxon>Gunneridae</taxon>
        <taxon>Pentapetalae</taxon>
        <taxon>rosids</taxon>
        <taxon>fabids</taxon>
        <taxon>Fabales</taxon>
        <taxon>Fabaceae</taxon>
        <taxon>Papilionoideae</taxon>
        <taxon>50 kb inversion clade</taxon>
        <taxon>dalbergioids sensu lato</taxon>
        <taxon>Dalbergieae</taxon>
        <taxon>Pterocarpus clade</taxon>
        <taxon>Arachis</taxon>
    </lineage>
</organism>
<name>A0A445CUI5_ARAHY</name>
<accession>A0A445CUI5</accession>
<dbReference type="EMBL" id="SDMP01000006">
    <property type="protein sequence ID" value="RYR54579.1"/>
    <property type="molecule type" value="Genomic_DNA"/>
</dbReference>
<gene>
    <name evidence="1" type="ORF">Ahy_A06g029887</name>
</gene>
<reference evidence="1 2" key="1">
    <citation type="submission" date="2019-01" db="EMBL/GenBank/DDBJ databases">
        <title>Sequencing of cultivated peanut Arachis hypogaea provides insights into genome evolution and oil improvement.</title>
        <authorList>
            <person name="Chen X."/>
        </authorList>
    </citation>
    <scope>NUCLEOTIDE SEQUENCE [LARGE SCALE GENOMIC DNA]</scope>
    <source>
        <strain evidence="2">cv. Fuhuasheng</strain>
        <tissue evidence="1">Leaves</tissue>
    </source>
</reference>
<dbReference type="Proteomes" id="UP000289738">
    <property type="component" value="Chromosome A06"/>
</dbReference>